<evidence type="ECO:0000313" key="4">
    <source>
        <dbReference type="Proteomes" id="UP000265515"/>
    </source>
</evidence>
<feature type="compositionally biased region" description="Polar residues" evidence="2">
    <location>
        <begin position="300"/>
        <end position="311"/>
    </location>
</feature>
<keyword evidence="1" id="KW-0175">Coiled coil</keyword>
<sequence length="311" mass="35877">MSGERPWITTMLNYDGGDVAKLKINVEGAKEEEMRAKSKLQAAITEAKDLAKRHCMRDGVTTEMQVTIAYHEAETSTDTVDREHTHLDKDSGAESKMSEAETRSWHGLEHWRRDHPRTDPVESGPEADSLRRANRQQDIAHVGFTRKRDWAVYARAARLQKERARYEEHRSQLIKRAAMARSNDLFGYRPRHLRFYWSWEPMSEEGATVDACLSYSKSDMMDKLKINVYGGKEQEMRKNVKVQGVITEARDRAEPRFRRDGVIASLKVMVTYHEEETSTSTTEREQQELDHDSEAESEASDAQTRSFHGLE</sequence>
<dbReference type="AlphaFoldDB" id="A0A388LMF7"/>
<organism evidence="3 4">
    <name type="scientific">Chara braunii</name>
    <name type="common">Braun's stonewort</name>
    <dbReference type="NCBI Taxonomy" id="69332"/>
    <lineage>
        <taxon>Eukaryota</taxon>
        <taxon>Viridiplantae</taxon>
        <taxon>Streptophyta</taxon>
        <taxon>Charophyceae</taxon>
        <taxon>Charales</taxon>
        <taxon>Characeae</taxon>
        <taxon>Chara</taxon>
    </lineage>
</organism>
<evidence type="ECO:0000313" key="3">
    <source>
        <dbReference type="EMBL" id="GBG83474.1"/>
    </source>
</evidence>
<evidence type="ECO:0000256" key="1">
    <source>
        <dbReference type="SAM" id="Coils"/>
    </source>
</evidence>
<name>A0A388LMF7_CHABU</name>
<feature type="region of interest" description="Disordered" evidence="2">
    <location>
        <begin position="76"/>
        <end position="135"/>
    </location>
</feature>
<feature type="coiled-coil region" evidence="1">
    <location>
        <begin position="19"/>
        <end position="50"/>
    </location>
</feature>
<gene>
    <name evidence="3" type="ORF">CBR_g37186</name>
</gene>
<accession>A0A388LMF7</accession>
<proteinExistence type="predicted"/>
<keyword evidence="4" id="KW-1185">Reference proteome</keyword>
<reference evidence="3 4" key="1">
    <citation type="journal article" date="2018" name="Cell">
        <title>The Chara Genome: Secondary Complexity and Implications for Plant Terrestrialization.</title>
        <authorList>
            <person name="Nishiyama T."/>
            <person name="Sakayama H."/>
            <person name="Vries J.D."/>
            <person name="Buschmann H."/>
            <person name="Saint-Marcoux D."/>
            <person name="Ullrich K.K."/>
            <person name="Haas F.B."/>
            <person name="Vanderstraeten L."/>
            <person name="Becker D."/>
            <person name="Lang D."/>
            <person name="Vosolsobe S."/>
            <person name="Rombauts S."/>
            <person name="Wilhelmsson P.K.I."/>
            <person name="Janitza P."/>
            <person name="Kern R."/>
            <person name="Heyl A."/>
            <person name="Rumpler F."/>
            <person name="Villalobos L.I.A.C."/>
            <person name="Clay J.M."/>
            <person name="Skokan R."/>
            <person name="Toyoda A."/>
            <person name="Suzuki Y."/>
            <person name="Kagoshima H."/>
            <person name="Schijlen E."/>
            <person name="Tajeshwar N."/>
            <person name="Catarino B."/>
            <person name="Hetherington A.J."/>
            <person name="Saltykova A."/>
            <person name="Bonnot C."/>
            <person name="Breuninger H."/>
            <person name="Symeonidi A."/>
            <person name="Radhakrishnan G.V."/>
            <person name="Van Nieuwerburgh F."/>
            <person name="Deforce D."/>
            <person name="Chang C."/>
            <person name="Karol K.G."/>
            <person name="Hedrich R."/>
            <person name="Ulvskov P."/>
            <person name="Glockner G."/>
            <person name="Delwiche C.F."/>
            <person name="Petrasek J."/>
            <person name="Van de Peer Y."/>
            <person name="Friml J."/>
            <person name="Beilby M."/>
            <person name="Dolan L."/>
            <person name="Kohara Y."/>
            <person name="Sugano S."/>
            <person name="Fujiyama A."/>
            <person name="Delaux P.-M."/>
            <person name="Quint M."/>
            <person name="TheiBen G."/>
            <person name="Hagemann M."/>
            <person name="Harholt J."/>
            <person name="Dunand C."/>
            <person name="Zachgo S."/>
            <person name="Langdale J."/>
            <person name="Maumus F."/>
            <person name="Straeten D.V.D."/>
            <person name="Gould S.B."/>
            <person name="Rensing S.A."/>
        </authorList>
    </citation>
    <scope>NUCLEOTIDE SEQUENCE [LARGE SCALE GENOMIC DNA]</scope>
    <source>
        <strain evidence="3 4">S276</strain>
    </source>
</reference>
<dbReference type="Gramene" id="GBG83474">
    <property type="protein sequence ID" value="GBG83474"/>
    <property type="gene ID" value="CBR_g37186"/>
</dbReference>
<feature type="compositionally biased region" description="Basic and acidic residues" evidence="2">
    <location>
        <begin position="273"/>
        <end position="294"/>
    </location>
</feature>
<comment type="caution">
    <text evidence="3">The sequence shown here is derived from an EMBL/GenBank/DDBJ whole genome shotgun (WGS) entry which is preliminary data.</text>
</comment>
<dbReference type="EMBL" id="BFEA01000440">
    <property type="protein sequence ID" value="GBG83474.1"/>
    <property type="molecule type" value="Genomic_DNA"/>
</dbReference>
<protein>
    <submittedName>
        <fullName evidence="3">Uncharacterized protein</fullName>
    </submittedName>
</protein>
<feature type="region of interest" description="Disordered" evidence="2">
    <location>
        <begin position="273"/>
        <end position="311"/>
    </location>
</feature>
<feature type="compositionally biased region" description="Basic and acidic residues" evidence="2">
    <location>
        <begin position="76"/>
        <end position="120"/>
    </location>
</feature>
<dbReference type="Proteomes" id="UP000265515">
    <property type="component" value="Unassembled WGS sequence"/>
</dbReference>
<evidence type="ECO:0000256" key="2">
    <source>
        <dbReference type="SAM" id="MobiDB-lite"/>
    </source>
</evidence>